<feature type="transmembrane region" description="Helical" evidence="1">
    <location>
        <begin position="35"/>
        <end position="57"/>
    </location>
</feature>
<evidence type="ECO:0000256" key="1">
    <source>
        <dbReference type="SAM" id="Phobius"/>
    </source>
</evidence>
<keyword evidence="1" id="KW-0812">Transmembrane</keyword>
<accession>A0A139A3D7</accession>
<dbReference type="EMBL" id="KQ965810">
    <property type="protein sequence ID" value="KXS10995.1"/>
    <property type="molecule type" value="Genomic_DNA"/>
</dbReference>
<dbReference type="Proteomes" id="UP000070544">
    <property type="component" value="Unassembled WGS sequence"/>
</dbReference>
<protein>
    <submittedName>
        <fullName evidence="2">Uncharacterized protein</fullName>
    </submittedName>
</protein>
<keyword evidence="3" id="KW-1185">Reference proteome</keyword>
<evidence type="ECO:0000313" key="3">
    <source>
        <dbReference type="Proteomes" id="UP000070544"/>
    </source>
</evidence>
<gene>
    <name evidence="2" type="ORF">M427DRAFT_455228</name>
</gene>
<proteinExistence type="predicted"/>
<keyword evidence="1" id="KW-1133">Transmembrane helix</keyword>
<organism evidence="2 3">
    <name type="scientific">Gonapodya prolifera (strain JEL478)</name>
    <name type="common">Monoblepharis prolifera</name>
    <dbReference type="NCBI Taxonomy" id="1344416"/>
    <lineage>
        <taxon>Eukaryota</taxon>
        <taxon>Fungi</taxon>
        <taxon>Fungi incertae sedis</taxon>
        <taxon>Chytridiomycota</taxon>
        <taxon>Chytridiomycota incertae sedis</taxon>
        <taxon>Monoblepharidomycetes</taxon>
        <taxon>Monoblepharidales</taxon>
        <taxon>Gonapodyaceae</taxon>
        <taxon>Gonapodya</taxon>
    </lineage>
</organism>
<name>A0A139A3D7_GONPJ</name>
<reference evidence="2 3" key="1">
    <citation type="journal article" date="2015" name="Genome Biol. Evol.">
        <title>Phylogenomic analyses indicate that early fungi evolved digesting cell walls of algal ancestors of land plants.</title>
        <authorList>
            <person name="Chang Y."/>
            <person name="Wang S."/>
            <person name="Sekimoto S."/>
            <person name="Aerts A.L."/>
            <person name="Choi C."/>
            <person name="Clum A."/>
            <person name="LaButti K.M."/>
            <person name="Lindquist E.A."/>
            <person name="Yee Ngan C."/>
            <person name="Ohm R.A."/>
            <person name="Salamov A.A."/>
            <person name="Grigoriev I.V."/>
            <person name="Spatafora J.W."/>
            <person name="Berbee M.L."/>
        </authorList>
    </citation>
    <scope>NUCLEOTIDE SEQUENCE [LARGE SCALE GENOMIC DNA]</scope>
    <source>
        <strain evidence="2 3">JEL478</strain>
    </source>
</reference>
<keyword evidence="1" id="KW-0472">Membrane</keyword>
<evidence type="ECO:0000313" key="2">
    <source>
        <dbReference type="EMBL" id="KXS10995.1"/>
    </source>
</evidence>
<sequence length="118" mass="13251">MQLSRITHSPNRYKMAQNHKTDQVPKCHQFSVKKIVFLLLLIAKMSVLQIVICTLLAKRQKHLLDHFSPTTLQGGTIPIKIIPSTTLHMLQFTVSTPRTILLFPNLSLTTAACCAGQM</sequence>
<dbReference type="AlphaFoldDB" id="A0A139A3D7"/>